<dbReference type="GO" id="GO:0003677">
    <property type="term" value="F:DNA binding"/>
    <property type="evidence" value="ECO:0007669"/>
    <property type="project" value="UniProtKB-KW"/>
</dbReference>
<keyword evidence="11" id="KW-1185">Reference proteome</keyword>
<organism evidence="10 11">
    <name type="scientific">Tepidibacter thalassicus DSM 15285</name>
    <dbReference type="NCBI Taxonomy" id="1123350"/>
    <lineage>
        <taxon>Bacteria</taxon>
        <taxon>Bacillati</taxon>
        <taxon>Bacillota</taxon>
        <taxon>Clostridia</taxon>
        <taxon>Peptostreptococcales</taxon>
        <taxon>Peptostreptococcaceae</taxon>
        <taxon>Tepidibacter</taxon>
    </lineage>
</organism>
<keyword evidence="4 9" id="KW-0378">Hydrolase</keyword>
<dbReference type="RefSeq" id="WP_072723523.1">
    <property type="nucleotide sequence ID" value="NZ_FQXH01000007.1"/>
</dbReference>
<keyword evidence="5 9" id="KW-0460">Magnesium</keyword>
<keyword evidence="1 9" id="KW-0540">Nuclease</keyword>
<protein>
    <recommendedName>
        <fullName evidence="9">CRISPR-associated endonuclease Cas1</fullName>
        <ecNumber evidence="9">3.1.-.-</ecNumber>
    </recommendedName>
</protein>
<evidence type="ECO:0000256" key="5">
    <source>
        <dbReference type="ARBA" id="ARBA00022842"/>
    </source>
</evidence>
<dbReference type="Gene3D" id="3.100.10.20">
    <property type="entry name" value="CRISPR-associated endonuclease Cas1, N-terminal domain"/>
    <property type="match status" value="1"/>
</dbReference>
<feature type="binding site" evidence="9">
    <location>
        <position position="155"/>
    </location>
    <ligand>
        <name>Mn(2+)</name>
        <dbReference type="ChEBI" id="CHEBI:29035"/>
    </ligand>
</feature>
<evidence type="ECO:0000256" key="2">
    <source>
        <dbReference type="ARBA" id="ARBA00022723"/>
    </source>
</evidence>
<keyword evidence="2 9" id="KW-0479">Metal-binding</keyword>
<comment type="subunit">
    <text evidence="9">Homodimer, forms a heterotetramer with a Cas2 homodimer.</text>
</comment>
<keyword evidence="7 9" id="KW-0238">DNA-binding</keyword>
<gene>
    <name evidence="9" type="primary">cas1</name>
    <name evidence="10" type="ORF">SAMN02744040_00606</name>
</gene>
<comment type="similarity">
    <text evidence="9">Belongs to the CRISPR-associated endonuclease Cas1 family.</text>
</comment>
<dbReference type="InterPro" id="IPR042206">
    <property type="entry name" value="CRISPR-assoc_Cas1_C"/>
</dbReference>
<proteinExistence type="inferred from homology"/>
<dbReference type="GO" id="GO:0016787">
    <property type="term" value="F:hydrolase activity"/>
    <property type="evidence" value="ECO:0007669"/>
    <property type="project" value="UniProtKB-KW"/>
</dbReference>
<dbReference type="InterPro" id="IPR002729">
    <property type="entry name" value="CRISPR-assoc_Cas1"/>
</dbReference>
<dbReference type="GO" id="GO:0043571">
    <property type="term" value="P:maintenance of CRISPR repeat elements"/>
    <property type="evidence" value="ECO:0007669"/>
    <property type="project" value="UniProtKB-UniRule"/>
</dbReference>
<evidence type="ECO:0000313" key="10">
    <source>
        <dbReference type="EMBL" id="SHH05410.1"/>
    </source>
</evidence>
<dbReference type="InterPro" id="IPR042211">
    <property type="entry name" value="CRISPR-assoc_Cas1_N"/>
</dbReference>
<comment type="cofactor">
    <cofactor evidence="9">
        <name>Mg(2+)</name>
        <dbReference type="ChEBI" id="CHEBI:18420"/>
    </cofactor>
    <cofactor evidence="9">
        <name>Mn(2+)</name>
        <dbReference type="ChEBI" id="CHEBI:29035"/>
    </cofactor>
</comment>
<evidence type="ECO:0000256" key="3">
    <source>
        <dbReference type="ARBA" id="ARBA00022759"/>
    </source>
</evidence>
<dbReference type="PANTHER" id="PTHR43219">
    <property type="entry name" value="CRISPR-ASSOCIATED ENDONUCLEASE CAS1"/>
    <property type="match status" value="1"/>
</dbReference>
<feature type="binding site" evidence="9">
    <location>
        <position position="220"/>
    </location>
    <ligand>
        <name>Mn(2+)</name>
        <dbReference type="ChEBI" id="CHEBI:29035"/>
    </ligand>
</feature>
<feature type="binding site" evidence="9">
    <location>
        <position position="235"/>
    </location>
    <ligand>
        <name>Mn(2+)</name>
        <dbReference type="ChEBI" id="CHEBI:29035"/>
    </ligand>
</feature>
<dbReference type="Pfam" id="PF01867">
    <property type="entry name" value="Cas_Cas1"/>
    <property type="match status" value="1"/>
</dbReference>
<dbReference type="EMBL" id="FQXH01000007">
    <property type="protein sequence ID" value="SHH05410.1"/>
    <property type="molecule type" value="Genomic_DNA"/>
</dbReference>
<dbReference type="Proteomes" id="UP000242520">
    <property type="component" value="Unassembled WGS sequence"/>
</dbReference>
<dbReference type="GO" id="GO:0004520">
    <property type="term" value="F:DNA endonuclease activity"/>
    <property type="evidence" value="ECO:0007669"/>
    <property type="project" value="InterPro"/>
</dbReference>
<dbReference type="Gene3D" id="1.20.120.920">
    <property type="entry name" value="CRISPR-associated endonuclease Cas1, C-terminal domain"/>
    <property type="match status" value="1"/>
</dbReference>
<dbReference type="PANTHER" id="PTHR43219:SF2">
    <property type="entry name" value="CRISPR-ASSOCIATED ENDONUCLEASE CAS1"/>
    <property type="match status" value="1"/>
</dbReference>
<keyword evidence="3 9" id="KW-0255">Endonuclease</keyword>
<evidence type="ECO:0000256" key="7">
    <source>
        <dbReference type="ARBA" id="ARBA00023125"/>
    </source>
</evidence>
<comment type="function">
    <text evidence="9">CRISPR (clustered regularly interspaced short palindromic repeat), is an adaptive immune system that provides protection against mobile genetic elements (viruses, transposable elements and conjugative plasmids). CRISPR clusters contain spacers, sequences complementary to antecedent mobile elements, and target invading nucleic acids. CRISPR clusters are transcribed and processed into CRISPR RNA (crRNA). Acts as a dsDNA endonuclease. Involved in the integration of spacer DNA into the CRISPR cassette.</text>
</comment>
<accession>A0A1M5PUS6</accession>
<dbReference type="EC" id="3.1.-.-" evidence="9"/>
<keyword evidence="6 9" id="KW-0051">Antiviral defense</keyword>
<dbReference type="NCBIfam" id="TIGR03641">
    <property type="entry name" value="cas1_HMARI"/>
    <property type="match status" value="1"/>
</dbReference>
<dbReference type="OrthoDB" id="9803119at2"/>
<dbReference type="AlphaFoldDB" id="A0A1M5PUS6"/>
<evidence type="ECO:0000256" key="6">
    <source>
        <dbReference type="ARBA" id="ARBA00023118"/>
    </source>
</evidence>
<dbReference type="InterPro" id="IPR019858">
    <property type="entry name" value="CRISPR-assoc_Cas1_HMARI/TNEAP"/>
</dbReference>
<dbReference type="NCBIfam" id="TIGR00287">
    <property type="entry name" value="cas1"/>
    <property type="match status" value="1"/>
</dbReference>
<dbReference type="HAMAP" id="MF_01470">
    <property type="entry name" value="Cas1"/>
    <property type="match status" value="1"/>
</dbReference>
<evidence type="ECO:0000256" key="9">
    <source>
        <dbReference type="HAMAP-Rule" id="MF_01470"/>
    </source>
</evidence>
<name>A0A1M5PUS6_9FIRM</name>
<evidence type="ECO:0000313" key="11">
    <source>
        <dbReference type="Proteomes" id="UP000242520"/>
    </source>
</evidence>
<evidence type="ECO:0000256" key="1">
    <source>
        <dbReference type="ARBA" id="ARBA00022722"/>
    </source>
</evidence>
<dbReference type="GO" id="GO:0051607">
    <property type="term" value="P:defense response to virus"/>
    <property type="evidence" value="ECO:0007669"/>
    <property type="project" value="UniProtKB-UniRule"/>
</dbReference>
<sequence>MRRDYYIFSHGRLKRKDNTIYFIDDIDNKRALPIEQIDNIHLFGEIDINTKLLNYLAQYGVMLSFYNYYGYYSGTYYPRKKNVSGFTTVHQSYFYIDYDRRLEIAKAFVYSAIHHILRNMRRYKEKIKDDLIQEIECEKENIDKVKEIDELMGIEGRIRKKYYSSFNDILKNGFTFEKREKRPPSDPVNALISFGNSIMYTSVLSEIYKTQLDPTISFLHEPSTKRFSLSLDIAEIFKPLIIDPIIFSLINNRVITKDDFKIEGEICFLSESGRKKFISEFEQKMSTTIKHRKLKRKVSYRTFIRLECYKLIKQFIGDEKYKPLKAWW</sequence>
<evidence type="ECO:0000256" key="4">
    <source>
        <dbReference type="ARBA" id="ARBA00022801"/>
    </source>
</evidence>
<dbReference type="STRING" id="1123350.SAMN02744040_00606"/>
<dbReference type="CDD" id="cd09722">
    <property type="entry name" value="Cas1_I-B"/>
    <property type="match status" value="1"/>
</dbReference>
<keyword evidence="8 9" id="KW-0464">Manganese</keyword>
<dbReference type="GO" id="GO:0046872">
    <property type="term" value="F:metal ion binding"/>
    <property type="evidence" value="ECO:0007669"/>
    <property type="project" value="UniProtKB-UniRule"/>
</dbReference>
<evidence type="ECO:0000256" key="8">
    <source>
        <dbReference type="ARBA" id="ARBA00023211"/>
    </source>
</evidence>
<reference evidence="11" key="1">
    <citation type="submission" date="2016-11" db="EMBL/GenBank/DDBJ databases">
        <authorList>
            <person name="Varghese N."/>
            <person name="Submissions S."/>
        </authorList>
    </citation>
    <scope>NUCLEOTIDE SEQUENCE [LARGE SCALE GENOMIC DNA]</scope>
    <source>
        <strain evidence="11">DSM 15285</strain>
    </source>
</reference>